<dbReference type="EMBL" id="BOMY01000023">
    <property type="protein sequence ID" value="GIF20892.1"/>
    <property type="molecule type" value="Genomic_DNA"/>
</dbReference>
<reference evidence="2" key="1">
    <citation type="submission" date="2021-01" db="EMBL/GenBank/DDBJ databases">
        <title>Whole genome shotgun sequence of Actinoplanes tereljensis NBRC 105297.</title>
        <authorList>
            <person name="Komaki H."/>
            <person name="Tamura T."/>
        </authorList>
    </citation>
    <scope>NUCLEOTIDE SEQUENCE</scope>
    <source>
        <strain evidence="2">NBRC 105297</strain>
    </source>
</reference>
<keyword evidence="3" id="KW-1185">Reference proteome</keyword>
<dbReference type="AlphaFoldDB" id="A0A919NNN8"/>
<protein>
    <recommendedName>
        <fullName evidence="1">Trypsin-co-occurring domain-containing protein</fullName>
    </recommendedName>
</protein>
<comment type="caution">
    <text evidence="2">The sequence shown here is derived from an EMBL/GenBank/DDBJ whole genome shotgun (WGS) entry which is preliminary data.</text>
</comment>
<evidence type="ECO:0000259" key="1">
    <source>
        <dbReference type="Pfam" id="PF19493"/>
    </source>
</evidence>
<proteinExistence type="predicted"/>
<evidence type="ECO:0000313" key="2">
    <source>
        <dbReference type="EMBL" id="GIF20892.1"/>
    </source>
</evidence>
<gene>
    <name evidence="2" type="ORF">Ate02nite_36220</name>
</gene>
<feature type="domain" description="Trypsin-co-occurring" evidence="1">
    <location>
        <begin position="13"/>
        <end position="99"/>
    </location>
</feature>
<evidence type="ECO:0000313" key="3">
    <source>
        <dbReference type="Proteomes" id="UP000623608"/>
    </source>
</evidence>
<sequence>MTVPSEVVRYQVDEKTVATFEFDPPPGFRPAGIGDDVAGWVRDAAAPSIEAARAVLDDVKRLAPDSVQVKFGLKVTGSANWIVAKSAAEANFEITLTWQPDIAPPPA</sequence>
<dbReference type="Pfam" id="PF19493">
    <property type="entry name" value="Trypco1"/>
    <property type="match status" value="1"/>
</dbReference>
<organism evidence="2 3">
    <name type="scientific">Paractinoplanes tereljensis</name>
    <dbReference type="NCBI Taxonomy" id="571912"/>
    <lineage>
        <taxon>Bacteria</taxon>
        <taxon>Bacillati</taxon>
        <taxon>Actinomycetota</taxon>
        <taxon>Actinomycetes</taxon>
        <taxon>Micromonosporales</taxon>
        <taxon>Micromonosporaceae</taxon>
        <taxon>Paractinoplanes</taxon>
    </lineage>
</organism>
<name>A0A919NNN8_9ACTN</name>
<dbReference type="Proteomes" id="UP000623608">
    <property type="component" value="Unassembled WGS sequence"/>
</dbReference>
<dbReference type="NCBIfam" id="NF041216">
    <property type="entry name" value="CU044_2847_fam"/>
    <property type="match status" value="1"/>
</dbReference>
<accession>A0A919NNN8</accession>
<dbReference type="InterPro" id="IPR045794">
    <property type="entry name" value="Trypco1"/>
</dbReference>